<name>A0A482VU45_ASBVE</name>
<protein>
    <submittedName>
        <fullName evidence="1">Uncharacterized protein</fullName>
    </submittedName>
</protein>
<dbReference type="EMBL" id="QDEB01067845">
    <property type="protein sequence ID" value="RZC35797.1"/>
    <property type="molecule type" value="Genomic_DNA"/>
</dbReference>
<gene>
    <name evidence="1" type="ORF">BDFB_012456</name>
</gene>
<feature type="non-terminal residue" evidence="1">
    <location>
        <position position="1"/>
    </location>
</feature>
<comment type="caution">
    <text evidence="1">The sequence shown here is derived from an EMBL/GenBank/DDBJ whole genome shotgun (WGS) entry which is preliminary data.</text>
</comment>
<evidence type="ECO:0000313" key="2">
    <source>
        <dbReference type="Proteomes" id="UP000292052"/>
    </source>
</evidence>
<keyword evidence="2" id="KW-1185">Reference proteome</keyword>
<accession>A0A482VU45</accession>
<evidence type="ECO:0000313" key="1">
    <source>
        <dbReference type="EMBL" id="RZC35797.1"/>
    </source>
</evidence>
<dbReference type="OrthoDB" id="7701049at2759"/>
<sequence>ITCGVTRDSCSLTNEDHYYLTLAISLNISDDFRNFPVYSSTTNPLFNFKKADYVSLYNNDIYNIEWSILEQYCDVDTMGLRLR</sequence>
<dbReference type="Proteomes" id="UP000292052">
    <property type="component" value="Unassembled WGS sequence"/>
</dbReference>
<reference evidence="1 2" key="1">
    <citation type="submission" date="2017-03" db="EMBL/GenBank/DDBJ databases">
        <title>Genome of the blue death feigning beetle - Asbolus verrucosus.</title>
        <authorList>
            <person name="Rider S.D."/>
        </authorList>
    </citation>
    <scope>NUCLEOTIDE SEQUENCE [LARGE SCALE GENOMIC DNA]</scope>
    <source>
        <strain evidence="1">Butters</strain>
        <tissue evidence="1">Head and leg muscle</tissue>
    </source>
</reference>
<dbReference type="AlphaFoldDB" id="A0A482VU45"/>
<proteinExistence type="predicted"/>
<organism evidence="1 2">
    <name type="scientific">Asbolus verrucosus</name>
    <name type="common">Desert ironclad beetle</name>
    <dbReference type="NCBI Taxonomy" id="1661398"/>
    <lineage>
        <taxon>Eukaryota</taxon>
        <taxon>Metazoa</taxon>
        <taxon>Ecdysozoa</taxon>
        <taxon>Arthropoda</taxon>
        <taxon>Hexapoda</taxon>
        <taxon>Insecta</taxon>
        <taxon>Pterygota</taxon>
        <taxon>Neoptera</taxon>
        <taxon>Endopterygota</taxon>
        <taxon>Coleoptera</taxon>
        <taxon>Polyphaga</taxon>
        <taxon>Cucujiformia</taxon>
        <taxon>Tenebrionidae</taxon>
        <taxon>Pimeliinae</taxon>
        <taxon>Asbolus</taxon>
    </lineage>
</organism>
<feature type="non-terminal residue" evidence="1">
    <location>
        <position position="83"/>
    </location>
</feature>